<dbReference type="Pfam" id="PF00413">
    <property type="entry name" value="Peptidase_M10"/>
    <property type="match status" value="1"/>
</dbReference>
<feature type="domain" description="Peptidase metallopeptidase" evidence="8">
    <location>
        <begin position="169"/>
        <end position="291"/>
    </location>
</feature>
<sequence>MMKLYQFEFLLFLLLIIVNTTLSISFSTLSQFTKPLEKFDKVINSEGSDIAWDKFVMDPLKDKVMESEAKKMVENIKPSPPSQLLKYKGLDQIKQYLQNFGYLEQSGPFNNTLDQETVLALKTYQRYFNIYAGQDSLRKILQHIALPRCGVPDMNFTYDSTNDISYPKGNQWFPKGTKNLTYGFAPKNEIPLNVTNVFRKALTRWSQTTRVLNFTETTSYDDADIKIVFNNMNTEKLDLETAAMHQIGHLLGLEHSSDSKSIMYPTILPSQQKKVQITDSDNLAIQKLYSSSTKANANSDDSSGCFKLSGSSSSLFISLSIVFAFVALLN</sequence>
<dbReference type="GO" id="GO:0031012">
    <property type="term" value="C:extracellular matrix"/>
    <property type="evidence" value="ECO:0007669"/>
    <property type="project" value="InterPro"/>
</dbReference>
<keyword evidence="5" id="KW-0862">Zinc</keyword>
<dbReference type="AlphaFoldDB" id="B7FHT1"/>
<comment type="similarity">
    <text evidence="1">Belongs to the peptidase M10A family. Matrix metalloproteinases (MMPs) subfamily.</text>
</comment>
<evidence type="ECO:0000256" key="1">
    <source>
        <dbReference type="ARBA" id="ARBA00009614"/>
    </source>
</evidence>
<name>B7FHT1_MEDTR</name>
<protein>
    <recommendedName>
        <fullName evidence="8">Peptidase metallopeptidase domain-containing protein</fullName>
    </recommendedName>
</protein>
<dbReference type="GO" id="GO:0008270">
    <property type="term" value="F:zinc ion binding"/>
    <property type="evidence" value="ECO:0007669"/>
    <property type="project" value="InterPro"/>
</dbReference>
<keyword evidence="4" id="KW-0378">Hydrolase</keyword>
<dbReference type="InterPro" id="IPR001818">
    <property type="entry name" value="Pept_M10_metallopeptidase"/>
</dbReference>
<keyword evidence="2" id="KW-0645">Protease</keyword>
<dbReference type="ExpressionAtlas" id="B7FHT1">
    <property type="expression patterns" value="differential"/>
</dbReference>
<evidence type="ECO:0000256" key="3">
    <source>
        <dbReference type="ARBA" id="ARBA00022723"/>
    </source>
</evidence>
<dbReference type="Gene3D" id="3.40.390.10">
    <property type="entry name" value="Collagenase (Catalytic Domain)"/>
    <property type="match status" value="2"/>
</dbReference>
<evidence type="ECO:0000256" key="6">
    <source>
        <dbReference type="ARBA" id="ARBA00023049"/>
    </source>
</evidence>
<evidence type="ECO:0000256" key="7">
    <source>
        <dbReference type="SAM" id="SignalP"/>
    </source>
</evidence>
<dbReference type="SUPFAM" id="SSF55486">
    <property type="entry name" value="Metalloproteases ('zincins'), catalytic domain"/>
    <property type="match status" value="1"/>
</dbReference>
<accession>B7FHT1</accession>
<dbReference type="EMBL" id="BT051646">
    <property type="protein sequence ID" value="ACJ84310.1"/>
    <property type="molecule type" value="mRNA"/>
</dbReference>
<keyword evidence="7" id="KW-0732">Signal</keyword>
<dbReference type="SMART" id="SM00235">
    <property type="entry name" value="ZnMc"/>
    <property type="match status" value="1"/>
</dbReference>
<evidence type="ECO:0000256" key="5">
    <source>
        <dbReference type="ARBA" id="ARBA00022833"/>
    </source>
</evidence>
<reference evidence="9" key="1">
    <citation type="submission" date="2008-12" db="EMBL/GenBank/DDBJ databases">
        <title>Medicago truncatula full length cdna cloning project.</title>
        <authorList>
            <person name="Moskal W."/>
            <person name="Chan A."/>
            <person name="Cheung F."/>
            <person name="Xiao Y."/>
            <person name="Town C.D."/>
        </authorList>
    </citation>
    <scope>NUCLEOTIDE SEQUENCE</scope>
</reference>
<feature type="chain" id="PRO_5002852362" description="Peptidase metallopeptidase domain-containing protein" evidence="7">
    <location>
        <begin position="24"/>
        <end position="330"/>
    </location>
</feature>
<evidence type="ECO:0000259" key="8">
    <source>
        <dbReference type="SMART" id="SM00235"/>
    </source>
</evidence>
<dbReference type="PANTHER" id="PTHR10201">
    <property type="entry name" value="MATRIX METALLOPROTEINASE"/>
    <property type="match status" value="1"/>
</dbReference>
<dbReference type="InterPro" id="IPR006026">
    <property type="entry name" value="Peptidase_Metallo"/>
</dbReference>
<dbReference type="GO" id="GO:0006508">
    <property type="term" value="P:proteolysis"/>
    <property type="evidence" value="ECO:0007669"/>
    <property type="project" value="UniProtKB-KW"/>
</dbReference>
<keyword evidence="6" id="KW-0482">Metalloprotease</keyword>
<dbReference type="Pfam" id="PF01471">
    <property type="entry name" value="PG_binding_1"/>
    <property type="match status" value="1"/>
</dbReference>
<dbReference type="GO" id="GO:0004222">
    <property type="term" value="F:metalloendopeptidase activity"/>
    <property type="evidence" value="ECO:0007669"/>
    <property type="project" value="InterPro"/>
</dbReference>
<dbReference type="InterPro" id="IPR002477">
    <property type="entry name" value="Peptidoglycan-bd-like"/>
</dbReference>
<keyword evidence="3" id="KW-0479">Metal-binding</keyword>
<dbReference type="PANTHER" id="PTHR10201:SF259">
    <property type="entry name" value="MATRIXIN PROTEIN"/>
    <property type="match status" value="1"/>
</dbReference>
<feature type="signal peptide" evidence="7">
    <location>
        <begin position="1"/>
        <end position="23"/>
    </location>
</feature>
<proteinExistence type="evidence at transcript level"/>
<dbReference type="InterPro" id="IPR024079">
    <property type="entry name" value="MetalloPept_cat_dom_sf"/>
</dbReference>
<evidence type="ECO:0000256" key="2">
    <source>
        <dbReference type="ARBA" id="ARBA00022670"/>
    </source>
</evidence>
<dbReference type="InterPro" id="IPR036365">
    <property type="entry name" value="PGBD-like_sf"/>
</dbReference>
<evidence type="ECO:0000313" key="9">
    <source>
        <dbReference type="EMBL" id="ACJ84310.1"/>
    </source>
</evidence>
<dbReference type="SUPFAM" id="SSF47090">
    <property type="entry name" value="PGBD-like"/>
    <property type="match status" value="1"/>
</dbReference>
<evidence type="ECO:0000256" key="4">
    <source>
        <dbReference type="ARBA" id="ARBA00022801"/>
    </source>
</evidence>
<organism evidence="9">
    <name type="scientific">Medicago truncatula</name>
    <name type="common">Barrel medic</name>
    <name type="synonym">Medicago tribuloides</name>
    <dbReference type="NCBI Taxonomy" id="3880"/>
    <lineage>
        <taxon>Eukaryota</taxon>
        <taxon>Viridiplantae</taxon>
        <taxon>Streptophyta</taxon>
        <taxon>Embryophyta</taxon>
        <taxon>Tracheophyta</taxon>
        <taxon>Spermatophyta</taxon>
        <taxon>Magnoliopsida</taxon>
        <taxon>eudicotyledons</taxon>
        <taxon>Gunneridae</taxon>
        <taxon>Pentapetalae</taxon>
        <taxon>rosids</taxon>
        <taxon>fabids</taxon>
        <taxon>Fabales</taxon>
        <taxon>Fabaceae</taxon>
        <taxon>Papilionoideae</taxon>
        <taxon>50 kb inversion clade</taxon>
        <taxon>NPAAA clade</taxon>
        <taxon>Hologalegina</taxon>
        <taxon>IRL clade</taxon>
        <taxon>Trifolieae</taxon>
        <taxon>Medicago</taxon>
    </lineage>
</organism>